<evidence type="ECO:0000256" key="10">
    <source>
        <dbReference type="ARBA" id="ARBA00022840"/>
    </source>
</evidence>
<dbReference type="InterPro" id="IPR010559">
    <property type="entry name" value="Sig_transdc_His_kin_internal"/>
</dbReference>
<evidence type="ECO:0000259" key="15">
    <source>
        <dbReference type="PROSITE" id="PS50885"/>
    </source>
</evidence>
<keyword evidence="8" id="KW-0547">Nucleotide-binding</keyword>
<dbReference type="InterPro" id="IPR004358">
    <property type="entry name" value="Sig_transdc_His_kin-like_C"/>
</dbReference>
<dbReference type="InterPro" id="IPR050640">
    <property type="entry name" value="Bact_2-comp_sensor_kinase"/>
</dbReference>
<evidence type="ECO:0000256" key="14">
    <source>
        <dbReference type="SAM" id="Phobius"/>
    </source>
</evidence>
<accession>A0ABU9DL53</accession>
<evidence type="ECO:0000313" key="17">
    <source>
        <dbReference type="Proteomes" id="UP001469365"/>
    </source>
</evidence>
<evidence type="ECO:0000256" key="1">
    <source>
        <dbReference type="ARBA" id="ARBA00000085"/>
    </source>
</evidence>
<dbReference type="InterPro" id="IPR003660">
    <property type="entry name" value="HAMP_dom"/>
</dbReference>
<feature type="transmembrane region" description="Helical" evidence="14">
    <location>
        <begin position="9"/>
        <end position="32"/>
    </location>
</feature>
<evidence type="ECO:0000256" key="4">
    <source>
        <dbReference type="ARBA" id="ARBA00022475"/>
    </source>
</evidence>
<dbReference type="Pfam" id="PF06580">
    <property type="entry name" value="His_kinase"/>
    <property type="match status" value="1"/>
</dbReference>
<comment type="subcellular location">
    <subcellularLocation>
        <location evidence="2">Cell membrane</location>
        <topology evidence="2">Multi-pass membrane protein</topology>
    </subcellularLocation>
</comment>
<dbReference type="EC" id="2.7.13.3" evidence="3"/>
<evidence type="ECO:0000256" key="2">
    <source>
        <dbReference type="ARBA" id="ARBA00004651"/>
    </source>
</evidence>
<evidence type="ECO:0000256" key="3">
    <source>
        <dbReference type="ARBA" id="ARBA00012438"/>
    </source>
</evidence>
<feature type="transmembrane region" description="Helical" evidence="14">
    <location>
        <begin position="297"/>
        <end position="317"/>
    </location>
</feature>
<evidence type="ECO:0000313" key="16">
    <source>
        <dbReference type="EMBL" id="MEK8129593.1"/>
    </source>
</evidence>
<reference evidence="16 17" key="1">
    <citation type="submission" date="2024-04" db="EMBL/GenBank/DDBJ databases">
        <title>draft genome sequnece of Paenibacillus filicis.</title>
        <authorList>
            <person name="Kim D.-U."/>
        </authorList>
    </citation>
    <scope>NUCLEOTIDE SEQUENCE [LARGE SCALE GENOMIC DNA]</scope>
    <source>
        <strain evidence="16 17">KACC14197</strain>
    </source>
</reference>
<evidence type="ECO:0000256" key="5">
    <source>
        <dbReference type="ARBA" id="ARBA00022553"/>
    </source>
</evidence>
<keyword evidence="17" id="KW-1185">Reference proteome</keyword>
<dbReference type="Gene3D" id="3.30.565.10">
    <property type="entry name" value="Histidine kinase-like ATPase, C-terminal domain"/>
    <property type="match status" value="1"/>
</dbReference>
<dbReference type="InterPro" id="IPR036890">
    <property type="entry name" value="HATPase_C_sf"/>
</dbReference>
<dbReference type="InterPro" id="IPR033479">
    <property type="entry name" value="dCache_1"/>
</dbReference>
<dbReference type="SUPFAM" id="SSF55874">
    <property type="entry name" value="ATPase domain of HSP90 chaperone/DNA topoisomerase II/histidine kinase"/>
    <property type="match status" value="1"/>
</dbReference>
<keyword evidence="11 14" id="KW-1133">Transmembrane helix</keyword>
<evidence type="ECO:0000256" key="9">
    <source>
        <dbReference type="ARBA" id="ARBA00022777"/>
    </source>
</evidence>
<keyword evidence="4" id="KW-1003">Cell membrane</keyword>
<dbReference type="PANTHER" id="PTHR34220">
    <property type="entry name" value="SENSOR HISTIDINE KINASE YPDA"/>
    <property type="match status" value="1"/>
</dbReference>
<dbReference type="Pfam" id="PF02518">
    <property type="entry name" value="HATPase_c"/>
    <property type="match status" value="1"/>
</dbReference>
<sequence>MNLSIRLKVFIGFVTFIILPILVIGSIGSYLFQHVLQQKYAEQSRLVVTSIARNIAAVFKEATYYSDNWMLSPPVQDVLNMPPGSRDSSNISFILNQTFLTYAPLDSVTIYTMEGEGFSRSKVNFSPVPFSQLRGHPVFADVLAGNGTARWVAPYEAPELTGANSYFTQIRMVNDLVRLEQIGYVYLQYQFLELENIFGFYSRQSGIPNQFLLVDGDGLIVYDSMKTYGGASLSRLIREPIDLRQDDSGRRVEFDRHASLVSVQPLNMRDLGITDWTLVSVVPWSYLTSDTFTIIRWAGLITAGVLLSVFVFNMMFVTRYTRFILRFSKAMSKVELGDLSVRVHSELRDETTTLTRGFNSLVGKVGELIDEVKLEQARKNKAELLLLQAQIKPHFLFNTLESINALAMQNKGDKVSQLVYRLGSILRIGFQEGEEITLGMEIGYLQNYIEIQKIRFGQRFEYAIDMPKELERIPILKFTLQPLVENSIQHGFDAIDHTGMIQIRVEERERDVALWVIDNGSGIPPEVLQRLSYRKSEPIPGQRTPSPEEAARVGLGIQNVADRLRIHYGTRYGMWVCSEPGRGTVIQCIIPKLTTGDAYVTESIDC</sequence>
<evidence type="ECO:0000256" key="6">
    <source>
        <dbReference type="ARBA" id="ARBA00022679"/>
    </source>
</evidence>
<evidence type="ECO:0000256" key="7">
    <source>
        <dbReference type="ARBA" id="ARBA00022692"/>
    </source>
</evidence>
<dbReference type="Gene3D" id="6.10.340.10">
    <property type="match status" value="1"/>
</dbReference>
<name>A0ABU9DL53_9BACL</name>
<dbReference type="Proteomes" id="UP001469365">
    <property type="component" value="Unassembled WGS sequence"/>
</dbReference>
<dbReference type="InterPro" id="IPR003594">
    <property type="entry name" value="HATPase_dom"/>
</dbReference>
<organism evidence="16 17">
    <name type="scientific">Paenibacillus filicis</name>
    <dbReference type="NCBI Taxonomy" id="669464"/>
    <lineage>
        <taxon>Bacteria</taxon>
        <taxon>Bacillati</taxon>
        <taxon>Bacillota</taxon>
        <taxon>Bacilli</taxon>
        <taxon>Bacillales</taxon>
        <taxon>Paenibacillaceae</taxon>
        <taxon>Paenibacillus</taxon>
    </lineage>
</organism>
<dbReference type="PANTHER" id="PTHR34220:SF11">
    <property type="entry name" value="SENSOR PROTEIN KINASE HPTS"/>
    <property type="match status" value="1"/>
</dbReference>
<dbReference type="RefSeq" id="WP_341416701.1">
    <property type="nucleotide sequence ID" value="NZ_JBBPCC010000010.1"/>
</dbReference>
<dbReference type="GO" id="GO:0004673">
    <property type="term" value="F:protein histidine kinase activity"/>
    <property type="evidence" value="ECO:0007669"/>
    <property type="project" value="UniProtKB-EC"/>
</dbReference>
<dbReference type="EMBL" id="JBBPCC010000010">
    <property type="protein sequence ID" value="MEK8129593.1"/>
    <property type="molecule type" value="Genomic_DNA"/>
</dbReference>
<keyword evidence="9 16" id="KW-0418">Kinase</keyword>
<dbReference type="PRINTS" id="PR00344">
    <property type="entry name" value="BCTRLSENSOR"/>
</dbReference>
<keyword evidence="13 14" id="KW-0472">Membrane</keyword>
<evidence type="ECO:0000256" key="8">
    <source>
        <dbReference type="ARBA" id="ARBA00022741"/>
    </source>
</evidence>
<proteinExistence type="predicted"/>
<protein>
    <recommendedName>
        <fullName evidence="3">histidine kinase</fullName>
        <ecNumber evidence="3">2.7.13.3</ecNumber>
    </recommendedName>
</protein>
<dbReference type="CDD" id="cd06225">
    <property type="entry name" value="HAMP"/>
    <property type="match status" value="1"/>
</dbReference>
<keyword evidence="5" id="KW-0597">Phosphoprotein</keyword>
<gene>
    <name evidence="16" type="ORF">WMW72_16930</name>
</gene>
<keyword evidence="12" id="KW-0902">Two-component regulatory system</keyword>
<keyword evidence="6 16" id="KW-0808">Transferase</keyword>
<comment type="catalytic activity">
    <reaction evidence="1">
        <text>ATP + protein L-histidine = ADP + protein N-phospho-L-histidine.</text>
        <dbReference type="EC" id="2.7.13.3"/>
    </reaction>
</comment>
<feature type="domain" description="HAMP" evidence="15">
    <location>
        <begin position="318"/>
        <end position="370"/>
    </location>
</feature>
<evidence type="ECO:0000256" key="11">
    <source>
        <dbReference type="ARBA" id="ARBA00022989"/>
    </source>
</evidence>
<comment type="caution">
    <text evidence="16">The sequence shown here is derived from an EMBL/GenBank/DDBJ whole genome shotgun (WGS) entry which is preliminary data.</text>
</comment>
<dbReference type="PROSITE" id="PS50885">
    <property type="entry name" value="HAMP"/>
    <property type="match status" value="1"/>
</dbReference>
<keyword evidence="10" id="KW-0067">ATP-binding</keyword>
<evidence type="ECO:0000256" key="12">
    <source>
        <dbReference type="ARBA" id="ARBA00023012"/>
    </source>
</evidence>
<keyword evidence="7 14" id="KW-0812">Transmembrane</keyword>
<evidence type="ECO:0000256" key="13">
    <source>
        <dbReference type="ARBA" id="ARBA00023136"/>
    </source>
</evidence>
<dbReference type="Pfam" id="PF02743">
    <property type="entry name" value="dCache_1"/>
    <property type="match status" value="1"/>
</dbReference>
<dbReference type="SMART" id="SM00304">
    <property type="entry name" value="HAMP"/>
    <property type="match status" value="1"/>
</dbReference>